<gene>
    <name evidence="1" type="ORF">J1N35_037559</name>
</gene>
<accession>A0A9D3ZM01</accession>
<evidence type="ECO:0000313" key="2">
    <source>
        <dbReference type="Proteomes" id="UP000828251"/>
    </source>
</evidence>
<dbReference type="EMBL" id="JAIQCV010000011">
    <property type="protein sequence ID" value="KAH1046775.1"/>
    <property type="molecule type" value="Genomic_DNA"/>
</dbReference>
<keyword evidence="2" id="KW-1185">Reference proteome</keyword>
<reference evidence="1 2" key="1">
    <citation type="journal article" date="2021" name="Plant Biotechnol. J.">
        <title>Multi-omics assisted identification of the key and species-specific regulatory components of drought-tolerant mechanisms in Gossypium stocksii.</title>
        <authorList>
            <person name="Yu D."/>
            <person name="Ke L."/>
            <person name="Zhang D."/>
            <person name="Wu Y."/>
            <person name="Sun Y."/>
            <person name="Mei J."/>
            <person name="Sun J."/>
            <person name="Sun Y."/>
        </authorList>
    </citation>
    <scope>NUCLEOTIDE SEQUENCE [LARGE SCALE GENOMIC DNA]</scope>
    <source>
        <strain evidence="2">cv. E1</strain>
        <tissue evidence="1">Leaf</tissue>
    </source>
</reference>
<name>A0A9D3ZM01_9ROSI</name>
<dbReference type="Proteomes" id="UP000828251">
    <property type="component" value="Unassembled WGS sequence"/>
</dbReference>
<organism evidence="1 2">
    <name type="scientific">Gossypium stocksii</name>
    <dbReference type="NCBI Taxonomy" id="47602"/>
    <lineage>
        <taxon>Eukaryota</taxon>
        <taxon>Viridiplantae</taxon>
        <taxon>Streptophyta</taxon>
        <taxon>Embryophyta</taxon>
        <taxon>Tracheophyta</taxon>
        <taxon>Spermatophyta</taxon>
        <taxon>Magnoliopsida</taxon>
        <taxon>eudicotyledons</taxon>
        <taxon>Gunneridae</taxon>
        <taxon>Pentapetalae</taxon>
        <taxon>rosids</taxon>
        <taxon>malvids</taxon>
        <taxon>Malvales</taxon>
        <taxon>Malvaceae</taxon>
        <taxon>Malvoideae</taxon>
        <taxon>Gossypium</taxon>
    </lineage>
</organism>
<protein>
    <submittedName>
        <fullName evidence="1">Uncharacterized protein</fullName>
    </submittedName>
</protein>
<proteinExistence type="predicted"/>
<evidence type="ECO:0000313" key="1">
    <source>
        <dbReference type="EMBL" id="KAH1046775.1"/>
    </source>
</evidence>
<comment type="caution">
    <text evidence="1">The sequence shown here is derived from an EMBL/GenBank/DDBJ whole genome shotgun (WGS) entry which is preliminary data.</text>
</comment>
<sequence>MLCFEHSDAYRLAPKLGEKCGLEPSLFSSTQAETRACVSAMCGTQSGHTGIDYERNSWRFEASSIAITNLSLGKENLFQGSIQVVGTTVTAIAILVLENDASVKAQNKAHERDELKFLQGPIIRLKAKQIQARLSETIQCFVTKALDVYTIEKENQDSISCFQENQETESWSNFTVLDNFKNQENQDFKS</sequence>
<dbReference type="AlphaFoldDB" id="A0A9D3ZM01"/>